<organism evidence="5 6">
    <name type="scientific">Alicycliphilus denitrificans</name>
    <dbReference type="NCBI Taxonomy" id="179636"/>
    <lineage>
        <taxon>Bacteria</taxon>
        <taxon>Pseudomonadati</taxon>
        <taxon>Pseudomonadota</taxon>
        <taxon>Betaproteobacteria</taxon>
        <taxon>Burkholderiales</taxon>
        <taxon>Comamonadaceae</taxon>
        <taxon>Alicycliphilus</taxon>
    </lineage>
</organism>
<dbReference type="PROSITE" id="PS51898">
    <property type="entry name" value="TYR_RECOMBINASE"/>
    <property type="match status" value="1"/>
</dbReference>
<dbReference type="PANTHER" id="PTHR30349:SF36">
    <property type="entry name" value="PROPHAGE INTEGRASE INTR-RELATED"/>
    <property type="match status" value="1"/>
</dbReference>
<dbReference type="GO" id="GO:0006310">
    <property type="term" value="P:DNA recombination"/>
    <property type="evidence" value="ECO:0007669"/>
    <property type="project" value="UniProtKB-KW"/>
</dbReference>
<protein>
    <submittedName>
        <fullName evidence="5">Tyrosine-type recombinase/integrase</fullName>
    </submittedName>
</protein>
<sequence length="415" mass="47223">MANAAATNTGYPGVEVRSNSIRVFFMFKRARHTHTLRLEPTRNNIKHAVGLRSAALFALRNGSYNEAEFFPHSRAAASVVPGKRVGELCDRYKPLKAVDITPETQTRYEIALDICVDTLGRNRMVDSLLPEDIQKLRADLIATRAVSTVNHYLATFSGFLYWCENNKYCSELGKHCVRFTKSSKDPDPLTYEEYLSLIEKGCLHPIDKAAVTVAVYTGLRPGELLALAVEDVAPDFSKITVRRSITQSVTFKVPKTKKERTVLLQPPAREAMKVLVADAEQREAADLTVWLNRHESRIDHVRVLLSPKTQARKKVVNDYFVPSAWNTKWINLVRRAEIRPRPPYQTRHTFACWNLTARGNLAFIANQLGHKDYSMLVTVYGRWIDTESSRELERIWEGMQNMAQTTPKLHQEQPA</sequence>
<accession>A0A858ZWG8</accession>
<dbReference type="AlphaFoldDB" id="A0A858ZWG8"/>
<evidence type="ECO:0000256" key="1">
    <source>
        <dbReference type="ARBA" id="ARBA00022908"/>
    </source>
</evidence>
<dbReference type="InterPro" id="IPR022000">
    <property type="entry name" value="Min27-like_integrase_DNA_bind"/>
</dbReference>
<dbReference type="EMBL" id="CP051298">
    <property type="protein sequence ID" value="QKD44942.1"/>
    <property type="molecule type" value="Genomic_DNA"/>
</dbReference>
<dbReference type="InterPro" id="IPR011010">
    <property type="entry name" value="DNA_brk_join_enz"/>
</dbReference>
<dbReference type="Proteomes" id="UP000500755">
    <property type="component" value="Chromosome"/>
</dbReference>
<dbReference type="InterPro" id="IPR050090">
    <property type="entry name" value="Tyrosine_recombinase_XerCD"/>
</dbReference>
<gene>
    <name evidence="5" type="ORF">HF896_15620</name>
</gene>
<evidence type="ECO:0000256" key="2">
    <source>
        <dbReference type="ARBA" id="ARBA00023125"/>
    </source>
</evidence>
<keyword evidence="3" id="KW-0233">DNA recombination</keyword>
<dbReference type="Pfam" id="PF12167">
    <property type="entry name" value="Arm-DNA-bind_2"/>
    <property type="match status" value="1"/>
</dbReference>
<dbReference type="SUPFAM" id="SSF56349">
    <property type="entry name" value="DNA breaking-rejoining enzymes"/>
    <property type="match status" value="1"/>
</dbReference>
<dbReference type="InterPro" id="IPR010998">
    <property type="entry name" value="Integrase_recombinase_N"/>
</dbReference>
<evidence type="ECO:0000259" key="4">
    <source>
        <dbReference type="PROSITE" id="PS51898"/>
    </source>
</evidence>
<name>A0A858ZWG8_9BURK</name>
<dbReference type="InterPro" id="IPR013762">
    <property type="entry name" value="Integrase-like_cat_sf"/>
</dbReference>
<dbReference type="Gene3D" id="1.10.150.130">
    <property type="match status" value="1"/>
</dbReference>
<keyword evidence="2" id="KW-0238">DNA-binding</keyword>
<dbReference type="Pfam" id="PF00589">
    <property type="entry name" value="Phage_integrase"/>
    <property type="match status" value="1"/>
</dbReference>
<reference evidence="5 6" key="1">
    <citation type="submission" date="2020-05" db="EMBL/GenBank/DDBJ databases">
        <title>Complete genome sequence of Alicycliphilus denitrificans DP3.</title>
        <authorList>
            <person name="Chen X."/>
        </authorList>
    </citation>
    <scope>NUCLEOTIDE SEQUENCE [LARGE SCALE GENOMIC DNA]</scope>
    <source>
        <strain evidence="5 6">DP3</strain>
    </source>
</reference>
<dbReference type="RefSeq" id="WP_168728031.1">
    <property type="nucleotide sequence ID" value="NZ_CP051298.1"/>
</dbReference>
<keyword evidence="1" id="KW-0229">DNA integration</keyword>
<evidence type="ECO:0000313" key="5">
    <source>
        <dbReference type="EMBL" id="QKD44942.1"/>
    </source>
</evidence>
<feature type="domain" description="Tyr recombinase" evidence="4">
    <location>
        <begin position="184"/>
        <end position="394"/>
    </location>
</feature>
<evidence type="ECO:0000313" key="6">
    <source>
        <dbReference type="Proteomes" id="UP000500755"/>
    </source>
</evidence>
<dbReference type="GO" id="GO:0015074">
    <property type="term" value="P:DNA integration"/>
    <property type="evidence" value="ECO:0007669"/>
    <property type="project" value="UniProtKB-KW"/>
</dbReference>
<dbReference type="PANTHER" id="PTHR30349">
    <property type="entry name" value="PHAGE INTEGRASE-RELATED"/>
    <property type="match status" value="1"/>
</dbReference>
<dbReference type="InterPro" id="IPR002104">
    <property type="entry name" value="Integrase_catalytic"/>
</dbReference>
<proteinExistence type="predicted"/>
<evidence type="ECO:0000256" key="3">
    <source>
        <dbReference type="ARBA" id="ARBA00023172"/>
    </source>
</evidence>
<dbReference type="GO" id="GO:0003677">
    <property type="term" value="F:DNA binding"/>
    <property type="evidence" value="ECO:0007669"/>
    <property type="project" value="UniProtKB-KW"/>
</dbReference>
<dbReference type="Gene3D" id="1.10.443.10">
    <property type="entry name" value="Intergrase catalytic core"/>
    <property type="match status" value="1"/>
</dbReference>